<comment type="caution">
    <text evidence="1">The sequence shown here is derived from an EMBL/GenBank/DDBJ whole genome shotgun (WGS) entry which is preliminary data.</text>
</comment>
<evidence type="ECO:0000313" key="1">
    <source>
        <dbReference type="EMBL" id="KAH8000398.1"/>
    </source>
</evidence>
<dbReference type="Proteomes" id="UP000827872">
    <property type="component" value="Linkage Group LG05"/>
</dbReference>
<name>A0ACB8F568_9SAUR</name>
<evidence type="ECO:0000313" key="2">
    <source>
        <dbReference type="Proteomes" id="UP000827872"/>
    </source>
</evidence>
<keyword evidence="2" id="KW-1185">Reference proteome</keyword>
<protein>
    <submittedName>
        <fullName evidence="1">Uncharacterized protein</fullName>
    </submittedName>
</protein>
<dbReference type="EMBL" id="CM037618">
    <property type="protein sequence ID" value="KAH8000398.1"/>
    <property type="molecule type" value="Genomic_DNA"/>
</dbReference>
<gene>
    <name evidence="1" type="ORF">K3G42_025100</name>
</gene>
<sequence length="165" mass="18493">MPALQLWQWERLPNSKSLPAKCSLQAVDGAPATLVMSVDGAKRAQPSTCAFPCAYEVIGREISEGPKGRWRKRCPARLSQPVGCAEESGEVSLQPECSPWLIAEALTGRRKWRRSQVVPLRALLAGRSKALPRYYRRKRQSNRILTDSRLRSLLDDCHIYSLGCC</sequence>
<reference evidence="1" key="1">
    <citation type="submission" date="2021-08" db="EMBL/GenBank/DDBJ databases">
        <title>The first chromosome-level gecko genome reveals the dynamic sex chromosomes of Neotropical dwarf geckos (Sphaerodactylidae: Sphaerodactylus).</title>
        <authorList>
            <person name="Pinto B.J."/>
            <person name="Keating S.E."/>
            <person name="Gamble T."/>
        </authorList>
    </citation>
    <scope>NUCLEOTIDE SEQUENCE</scope>
    <source>
        <strain evidence="1">TG3544</strain>
    </source>
</reference>
<organism evidence="1 2">
    <name type="scientific">Sphaerodactylus townsendi</name>
    <dbReference type="NCBI Taxonomy" id="933632"/>
    <lineage>
        <taxon>Eukaryota</taxon>
        <taxon>Metazoa</taxon>
        <taxon>Chordata</taxon>
        <taxon>Craniata</taxon>
        <taxon>Vertebrata</taxon>
        <taxon>Euteleostomi</taxon>
        <taxon>Lepidosauria</taxon>
        <taxon>Squamata</taxon>
        <taxon>Bifurcata</taxon>
        <taxon>Gekkota</taxon>
        <taxon>Sphaerodactylidae</taxon>
        <taxon>Sphaerodactylus</taxon>
    </lineage>
</organism>
<accession>A0ACB8F568</accession>
<proteinExistence type="predicted"/>